<dbReference type="KEGG" id="tsy:THSYN_25925"/>
<proteinExistence type="predicted"/>
<feature type="compositionally biased region" description="Low complexity" evidence="1">
    <location>
        <begin position="123"/>
        <end position="133"/>
    </location>
</feature>
<evidence type="ECO:0000313" key="3">
    <source>
        <dbReference type="EMBL" id="AUB84034.1"/>
    </source>
</evidence>
<feature type="domain" description="Sulfatase-modifying factor enzyme-like" evidence="2">
    <location>
        <begin position="215"/>
        <end position="366"/>
    </location>
</feature>
<dbReference type="InterPro" id="IPR042095">
    <property type="entry name" value="SUMF_sf"/>
</dbReference>
<evidence type="ECO:0000259" key="2">
    <source>
        <dbReference type="Pfam" id="PF03781"/>
    </source>
</evidence>
<dbReference type="AlphaFoldDB" id="A0A2K8UEN0"/>
<dbReference type="PANTHER" id="PTHR23150">
    <property type="entry name" value="SULFATASE MODIFYING FACTOR 1, 2"/>
    <property type="match status" value="1"/>
</dbReference>
<evidence type="ECO:0000313" key="4">
    <source>
        <dbReference type="Proteomes" id="UP000232638"/>
    </source>
</evidence>
<feature type="region of interest" description="Disordered" evidence="1">
    <location>
        <begin position="98"/>
        <end position="172"/>
    </location>
</feature>
<reference evidence="3 4" key="1">
    <citation type="submission" date="2017-03" db="EMBL/GenBank/DDBJ databases">
        <title>Complete genome sequence of Candidatus 'Thiodictyon syntrophicum' sp. nov. strain Cad16T, a photolithoautotroph purple sulfur bacterium isolated from an alpine meromictic lake.</title>
        <authorList>
            <person name="Luedin S.M."/>
            <person name="Pothier J.F."/>
            <person name="Danza F."/>
            <person name="Storelli N."/>
            <person name="Wittwer M."/>
            <person name="Tonolla M."/>
        </authorList>
    </citation>
    <scope>NUCLEOTIDE SEQUENCE [LARGE SCALE GENOMIC DNA]</scope>
    <source>
        <strain evidence="3 4">Cad16T</strain>
    </source>
</reference>
<dbReference type="SUPFAM" id="SSF56436">
    <property type="entry name" value="C-type lectin-like"/>
    <property type="match status" value="1"/>
</dbReference>
<dbReference type="RefSeq" id="WP_100921704.1">
    <property type="nucleotide sequence ID" value="NZ_CP020370.1"/>
</dbReference>
<dbReference type="Gene3D" id="3.90.1580.10">
    <property type="entry name" value="paralog of FGE (formylglycine-generating enzyme)"/>
    <property type="match status" value="1"/>
</dbReference>
<keyword evidence="4" id="KW-1185">Reference proteome</keyword>
<evidence type="ECO:0000256" key="1">
    <source>
        <dbReference type="SAM" id="MobiDB-lite"/>
    </source>
</evidence>
<dbReference type="EMBL" id="CP020370">
    <property type="protein sequence ID" value="AUB84034.1"/>
    <property type="molecule type" value="Genomic_DNA"/>
</dbReference>
<gene>
    <name evidence="3" type="ORF">THSYN_25925</name>
</gene>
<name>A0A2K8UEN0_9GAMM</name>
<accession>A0A2K8UEN0</accession>
<sequence>MLAVIGRDWLRAADAGSGRRLDAPRDYVRTEIEIALARGIPLVPVLLEGVAMPLERDLPDSIKALADRQGTTVHAAGAHFRGHMDRLIRGIERLAEHPHPAAPPAVGSAARTGAAPSNDLESKASTSAPTAKAEALDSRGPVGSAVRTSDPASAALPGRTIKPPAPAPKTEPLLAELADPATKTERRLEIGDQLAELGDPRPGVGLDSDGRPAIGWVEIPAGSFLYGAKKERRDNDAFRIGRVPITNVQYQAFIAAGGYTENRWWEGLERRIESPIEPNWEQPNRPRERVYWCEAMAYCAWLSDTLQLDVRLPTEWEWERAARGTDGREYPWGDGYRAGYANINETNQEAGPSYLQQTTAVGTYPQAVAWMERSGIQVPARCRLGYRMPARPPRISLRSIRATLATAS</sequence>
<dbReference type="PANTHER" id="PTHR23150:SF19">
    <property type="entry name" value="FORMYLGLYCINE-GENERATING ENZYME"/>
    <property type="match status" value="1"/>
</dbReference>
<protein>
    <recommendedName>
        <fullName evidence="2">Sulfatase-modifying factor enzyme-like domain-containing protein</fullName>
    </recommendedName>
</protein>
<dbReference type="InterPro" id="IPR051043">
    <property type="entry name" value="Sulfatase_Mod_Factor_Kinase"/>
</dbReference>
<dbReference type="Pfam" id="PF03781">
    <property type="entry name" value="FGE-sulfatase"/>
    <property type="match status" value="1"/>
</dbReference>
<dbReference type="Proteomes" id="UP000232638">
    <property type="component" value="Chromosome"/>
</dbReference>
<organism evidence="3 4">
    <name type="scientific">Candidatus Thiodictyon syntrophicum</name>
    <dbReference type="NCBI Taxonomy" id="1166950"/>
    <lineage>
        <taxon>Bacteria</taxon>
        <taxon>Pseudomonadati</taxon>
        <taxon>Pseudomonadota</taxon>
        <taxon>Gammaproteobacteria</taxon>
        <taxon>Chromatiales</taxon>
        <taxon>Chromatiaceae</taxon>
        <taxon>Thiodictyon</taxon>
    </lineage>
</organism>
<dbReference type="InterPro" id="IPR016187">
    <property type="entry name" value="CTDL_fold"/>
</dbReference>
<dbReference type="GO" id="GO:0120147">
    <property type="term" value="F:formylglycine-generating oxidase activity"/>
    <property type="evidence" value="ECO:0007669"/>
    <property type="project" value="TreeGrafter"/>
</dbReference>
<dbReference type="OrthoDB" id="9768004at2"/>
<dbReference type="InterPro" id="IPR005532">
    <property type="entry name" value="SUMF_dom"/>
</dbReference>